<dbReference type="EMBL" id="JAOPKD010000001">
    <property type="protein sequence ID" value="MCU4725408.1"/>
    <property type="molecule type" value="Genomic_DNA"/>
</dbReference>
<gene>
    <name evidence="2" type="ORF">OB914_00245</name>
    <name evidence="1" type="ORF">OB916_02775</name>
</gene>
<dbReference type="InterPro" id="IPR002753">
    <property type="entry name" value="UPF0058"/>
</dbReference>
<dbReference type="EMBL" id="JAOPKC010000001">
    <property type="protein sequence ID" value="MCU4716987.1"/>
    <property type="molecule type" value="Genomic_DNA"/>
</dbReference>
<dbReference type="RefSeq" id="WP_315907748.1">
    <property type="nucleotide sequence ID" value="NZ_JAOPKC010000001.1"/>
</dbReference>
<dbReference type="Proteomes" id="UP001208186">
    <property type="component" value="Unassembled WGS sequence"/>
</dbReference>
<comment type="caution">
    <text evidence="2">The sequence shown here is derived from an EMBL/GenBank/DDBJ whole genome shotgun (WGS) entry which is preliminary data.</text>
</comment>
<accession>A0AAE3IA91</accession>
<evidence type="ECO:0000313" key="1">
    <source>
        <dbReference type="EMBL" id="MCU4716987.1"/>
    </source>
</evidence>
<protein>
    <submittedName>
        <fullName evidence="2">UPF0058 family protein</fullName>
    </submittedName>
</protein>
<dbReference type="SUPFAM" id="SSF140371">
    <property type="entry name" value="Vng1086c-like"/>
    <property type="match status" value="1"/>
</dbReference>
<evidence type="ECO:0000313" key="2">
    <source>
        <dbReference type="EMBL" id="MCU4725408.1"/>
    </source>
</evidence>
<dbReference type="PANTHER" id="PTHR42203:SF2">
    <property type="entry name" value="UPF0058 PROTEIN MJ1205"/>
    <property type="match status" value="1"/>
</dbReference>
<name>A0AAE3IA91_9EURY</name>
<dbReference type="PANTHER" id="PTHR42203">
    <property type="entry name" value="UPF0058 PROTEIN MJ1205"/>
    <property type="match status" value="1"/>
</dbReference>
<reference evidence="2" key="1">
    <citation type="submission" date="2023-02" db="EMBL/GenBank/DDBJ databases">
        <title>Enrichment on poylsaccharides allowed isolation of novel metabolic and taxonomic groups of Haloarchaea.</title>
        <authorList>
            <person name="Sorokin D.Y."/>
            <person name="Elcheninov A.G."/>
            <person name="Khizhniak T.V."/>
            <person name="Kolganova T.V."/>
            <person name="Kublanov I.V."/>
        </authorList>
    </citation>
    <scope>NUCLEOTIDE SEQUENCE</scope>
    <source>
        <strain evidence="1 3">HArc-curdl5-1</strain>
        <strain evidence="2">HArc-curdl7</strain>
    </source>
</reference>
<keyword evidence="3" id="KW-1185">Reference proteome</keyword>
<dbReference type="AlphaFoldDB" id="A0AAE3IA91"/>
<proteinExistence type="predicted"/>
<organism evidence="2 4">
    <name type="scientific">Halapricum hydrolyticum</name>
    <dbReference type="NCBI Taxonomy" id="2979991"/>
    <lineage>
        <taxon>Archaea</taxon>
        <taxon>Methanobacteriati</taxon>
        <taxon>Methanobacteriota</taxon>
        <taxon>Stenosarchaea group</taxon>
        <taxon>Halobacteria</taxon>
        <taxon>Halobacteriales</taxon>
        <taxon>Haloarculaceae</taxon>
        <taxon>Halapricum</taxon>
    </lineage>
</organism>
<sequence>MRKKEYIHTHALLAEVTGYLIENETMPVDRLTAYNELETCPSSIHETKQKHHEAIMALSSAIGRCLKEIPTDSHGQSVDQ</sequence>
<evidence type="ECO:0000313" key="3">
    <source>
        <dbReference type="Proteomes" id="UP001208186"/>
    </source>
</evidence>
<dbReference type="InterPro" id="IPR036519">
    <property type="entry name" value="UPF0058_sf"/>
</dbReference>
<dbReference type="Gene3D" id="1.20.1270.110">
    <property type="entry name" value="Uncharacterised protein family UPF0058"/>
    <property type="match status" value="1"/>
</dbReference>
<evidence type="ECO:0000313" key="4">
    <source>
        <dbReference type="Proteomes" id="UP001209746"/>
    </source>
</evidence>
<dbReference type="Pfam" id="PF01893">
    <property type="entry name" value="UPF0058"/>
    <property type="match status" value="1"/>
</dbReference>
<dbReference type="Proteomes" id="UP001209746">
    <property type="component" value="Unassembled WGS sequence"/>
</dbReference>